<gene>
    <name evidence="2" type="ORF">TCE0_004r00170</name>
</gene>
<evidence type="ECO:0000313" key="3">
    <source>
        <dbReference type="Proteomes" id="UP000053095"/>
    </source>
</evidence>
<name>A0A0B8N238_TALPI</name>
<evidence type="ECO:0000313" key="2">
    <source>
        <dbReference type="EMBL" id="GAM33340.1"/>
    </source>
</evidence>
<protein>
    <submittedName>
        <fullName evidence="2">Uncharacterized protein</fullName>
    </submittedName>
</protein>
<reference evidence="3" key="1">
    <citation type="journal article" date="2015" name="Genome Announc.">
        <title>Draft genome sequence of Talaromyces cellulolyticus strain Y-94, a source of lignocellulosic biomass-degrading enzymes.</title>
        <authorList>
            <person name="Fujii T."/>
            <person name="Koike H."/>
            <person name="Sawayama S."/>
            <person name="Yano S."/>
            <person name="Inoue H."/>
        </authorList>
    </citation>
    <scope>NUCLEOTIDE SEQUENCE [LARGE SCALE GENOMIC DNA]</scope>
    <source>
        <strain evidence="3">Y-94</strain>
    </source>
</reference>
<sequence length="468" mass="52270">MYPYYWYSSDYNTVYSLIDSFKVRNIFTTVYVVLNAAISLMGSYYLKRSAQRILLQRRNGMHRTVPITHLVSWLTLSSFASYVKAVRKIPGGGFGLLMIGTGIFSLLHQYFTNSFINTVTMVSDCTFYNGSITTSNNDPLVPATTWPVSRLVYEAYLAAQNNGGKMGIYDKINYNTTSFWPRDEDILGWWGCTQEENGVISPSDWSSSDALQAWISSQNFLSTNRTWSEGGGSYDNGTSAGFLVMSASDETNDLQQWDFHAAILYPISGNSDLSTSNYQCSLTRSPNAPHWLPPIMPAVDTLGNWSDLAYGIIQDTDPDYYGFQLENILNGMTMIAGSGNTIHTELPSDARQTYSCVLSGTQIGLEILVLLAVLVFILLSIILADLYALVIYWRDGTHSRVREIPLGYLDWQLDAVREATSNRALSERDLGRFGFGWIDDKQSLGIKELSSDVDRAVSEVVIQNAPKK</sequence>
<dbReference type="AlphaFoldDB" id="A0A0B8N238"/>
<feature type="transmembrane region" description="Helical" evidence="1">
    <location>
        <begin position="89"/>
        <end position="107"/>
    </location>
</feature>
<accession>A0A0B8N238</accession>
<feature type="transmembrane region" description="Helical" evidence="1">
    <location>
        <begin position="26"/>
        <end position="46"/>
    </location>
</feature>
<evidence type="ECO:0000256" key="1">
    <source>
        <dbReference type="SAM" id="Phobius"/>
    </source>
</evidence>
<keyword evidence="1" id="KW-1133">Transmembrane helix</keyword>
<proteinExistence type="predicted"/>
<keyword evidence="1" id="KW-0472">Membrane</keyword>
<dbReference type="EMBL" id="DF933800">
    <property type="protein sequence ID" value="GAM33340.1"/>
    <property type="molecule type" value="Genomic_DNA"/>
</dbReference>
<dbReference type="Proteomes" id="UP000053095">
    <property type="component" value="Unassembled WGS sequence"/>
</dbReference>
<feature type="transmembrane region" description="Helical" evidence="1">
    <location>
        <begin position="367"/>
        <end position="393"/>
    </location>
</feature>
<keyword evidence="3" id="KW-1185">Reference proteome</keyword>
<organism evidence="2 3">
    <name type="scientific">Talaromyces pinophilus</name>
    <name type="common">Penicillium pinophilum</name>
    <dbReference type="NCBI Taxonomy" id="128442"/>
    <lineage>
        <taxon>Eukaryota</taxon>
        <taxon>Fungi</taxon>
        <taxon>Dikarya</taxon>
        <taxon>Ascomycota</taxon>
        <taxon>Pezizomycotina</taxon>
        <taxon>Eurotiomycetes</taxon>
        <taxon>Eurotiomycetidae</taxon>
        <taxon>Eurotiales</taxon>
        <taxon>Trichocomaceae</taxon>
        <taxon>Talaromyces</taxon>
        <taxon>Talaromyces sect. Talaromyces</taxon>
    </lineage>
</organism>
<keyword evidence="1" id="KW-0812">Transmembrane</keyword>